<sequence>MSDRKRMNANESQGMDATHRAAAEFGLEVDTETADWYDAVGPTGEKYEVKSTVEEYSGEYSDGDPGRFRLWEDQHVSLVHADASGTAFYVFVLFDEPGVDGDVVDMKRLRPSEVTEIVNDVGDGEWNLAKHPERRSRQQKVPWTAVFDR</sequence>
<gene>
    <name evidence="2" type="ORF">SAMN04488063_0105</name>
</gene>
<dbReference type="InterPro" id="IPR058715">
    <property type="entry name" value="PDDEXK_nuclease-rel"/>
</dbReference>
<dbReference type="AlphaFoldDB" id="A0A1I2X3Q2"/>
<dbReference type="RefSeq" id="WP_092894111.1">
    <property type="nucleotide sequence ID" value="NZ_FOOQ01000013.1"/>
</dbReference>
<evidence type="ECO:0000313" key="3">
    <source>
        <dbReference type="Proteomes" id="UP000198876"/>
    </source>
</evidence>
<dbReference type="STRING" id="553467.SAMN04488063_0105"/>
<dbReference type="Proteomes" id="UP000198876">
    <property type="component" value="Unassembled WGS sequence"/>
</dbReference>
<dbReference type="Pfam" id="PF25941">
    <property type="entry name" value="PDDEXK_16"/>
    <property type="match status" value="1"/>
</dbReference>
<reference evidence="3" key="1">
    <citation type="submission" date="2016-10" db="EMBL/GenBank/DDBJ databases">
        <authorList>
            <person name="Varghese N."/>
            <person name="Submissions S."/>
        </authorList>
    </citation>
    <scope>NUCLEOTIDE SEQUENCE [LARGE SCALE GENOMIC DNA]</scope>
    <source>
        <strain evidence="3">CGMCC 1.7739</strain>
    </source>
</reference>
<protein>
    <recommendedName>
        <fullName evidence="4">Protein NO VEIN C-terminal domain-containing protein</fullName>
    </recommendedName>
</protein>
<evidence type="ECO:0000256" key="1">
    <source>
        <dbReference type="SAM" id="MobiDB-lite"/>
    </source>
</evidence>
<dbReference type="EMBL" id="FOOQ01000013">
    <property type="protein sequence ID" value="SFH07667.1"/>
    <property type="molecule type" value="Genomic_DNA"/>
</dbReference>
<evidence type="ECO:0008006" key="4">
    <source>
        <dbReference type="Google" id="ProtNLM"/>
    </source>
</evidence>
<name>A0A1I2X3Q2_9EURY</name>
<accession>A0A1I2X3Q2</accession>
<keyword evidence="3" id="KW-1185">Reference proteome</keyword>
<organism evidence="2 3">
    <name type="scientific">Halopelagius inordinatus</name>
    <dbReference type="NCBI Taxonomy" id="553467"/>
    <lineage>
        <taxon>Archaea</taxon>
        <taxon>Methanobacteriati</taxon>
        <taxon>Methanobacteriota</taxon>
        <taxon>Stenosarchaea group</taxon>
        <taxon>Halobacteria</taxon>
        <taxon>Halobacteriales</taxon>
        <taxon>Haloferacaceae</taxon>
    </lineage>
</organism>
<dbReference type="OrthoDB" id="289425at2157"/>
<evidence type="ECO:0000313" key="2">
    <source>
        <dbReference type="EMBL" id="SFH07667.1"/>
    </source>
</evidence>
<proteinExistence type="predicted"/>
<feature type="region of interest" description="Disordered" evidence="1">
    <location>
        <begin position="1"/>
        <end position="20"/>
    </location>
</feature>